<dbReference type="GO" id="GO:0048219">
    <property type="term" value="P:inter-Golgi cisterna vesicle-mediated transport"/>
    <property type="evidence" value="ECO:0007669"/>
    <property type="project" value="TreeGrafter"/>
</dbReference>
<evidence type="ECO:0000256" key="2">
    <source>
        <dbReference type="ARBA" id="ARBA00008473"/>
    </source>
</evidence>
<accession>A0A915D6E2</accession>
<dbReference type="InterPro" id="IPR023601">
    <property type="entry name" value="Golgi_SNAP_su1"/>
</dbReference>
<evidence type="ECO:0000313" key="11">
    <source>
        <dbReference type="WBParaSite" id="jg15837"/>
    </source>
</evidence>
<evidence type="ECO:0000256" key="7">
    <source>
        <dbReference type="ARBA" id="ARBA00022989"/>
    </source>
</evidence>
<sequence length="282" mass="32175">MSSDWDEIRRKARLLENEIDTKLVALNNLLVNKVHSSAGLNVDHSRVFNKRAVFESLSTDVDTLISKLTKFNNEMKDYVENNKSQYNGPALHHTVRRHREILRDYCTEFNRASVNIKNQIEREDLLSGGEGGESSALSNRNKSSADYLLRENDSINSCDRLLDDHISIAMSVKENIHAQKMGMMDIGKKVQLMTKKYPAINSLMHKIRVRKRKDTIILAAKTACYDNCKHMLVKKSPERKCFYGSGIPDLADEEIEKEIDEVALRLATLLVFDDSDDDISVD</sequence>
<evidence type="ECO:0000256" key="5">
    <source>
        <dbReference type="ARBA" id="ARBA00022692"/>
    </source>
</evidence>
<dbReference type="Pfam" id="PF12352">
    <property type="entry name" value="V-SNARE_C"/>
    <property type="match status" value="1"/>
</dbReference>
<evidence type="ECO:0000313" key="10">
    <source>
        <dbReference type="Proteomes" id="UP000887574"/>
    </source>
</evidence>
<dbReference type="GO" id="GO:0006906">
    <property type="term" value="P:vesicle fusion"/>
    <property type="evidence" value="ECO:0007669"/>
    <property type="project" value="TreeGrafter"/>
</dbReference>
<organism evidence="10 11">
    <name type="scientific">Ditylenchus dipsaci</name>
    <dbReference type="NCBI Taxonomy" id="166011"/>
    <lineage>
        <taxon>Eukaryota</taxon>
        <taxon>Metazoa</taxon>
        <taxon>Ecdysozoa</taxon>
        <taxon>Nematoda</taxon>
        <taxon>Chromadorea</taxon>
        <taxon>Rhabditida</taxon>
        <taxon>Tylenchina</taxon>
        <taxon>Tylenchomorpha</taxon>
        <taxon>Sphaerularioidea</taxon>
        <taxon>Anguinidae</taxon>
        <taxon>Anguininae</taxon>
        <taxon>Ditylenchus</taxon>
    </lineage>
</organism>
<evidence type="ECO:0000256" key="3">
    <source>
        <dbReference type="ARBA" id="ARBA00015612"/>
    </source>
</evidence>
<dbReference type="GO" id="GO:0031201">
    <property type="term" value="C:SNARE complex"/>
    <property type="evidence" value="ECO:0007669"/>
    <property type="project" value="TreeGrafter"/>
</dbReference>
<dbReference type="AlphaFoldDB" id="A0A915D6E2"/>
<dbReference type="WBParaSite" id="jg15837">
    <property type="protein sequence ID" value="jg15837"/>
    <property type="gene ID" value="jg15837"/>
</dbReference>
<protein>
    <recommendedName>
        <fullName evidence="3">Golgi SNAP receptor complex member 1</fullName>
    </recommendedName>
</protein>
<dbReference type="GO" id="GO:0006888">
    <property type="term" value="P:endoplasmic reticulum to Golgi vesicle-mediated transport"/>
    <property type="evidence" value="ECO:0007669"/>
    <property type="project" value="InterPro"/>
</dbReference>
<dbReference type="GO" id="GO:0005797">
    <property type="term" value="C:Golgi medial cisterna"/>
    <property type="evidence" value="ECO:0007669"/>
    <property type="project" value="TreeGrafter"/>
</dbReference>
<keyword evidence="4" id="KW-0813">Transport</keyword>
<evidence type="ECO:0000256" key="6">
    <source>
        <dbReference type="ARBA" id="ARBA00022927"/>
    </source>
</evidence>
<keyword evidence="9" id="KW-0472">Membrane</keyword>
<comment type="subcellular location">
    <subcellularLocation>
        <location evidence="1">Golgi apparatus membrane</location>
        <topology evidence="1">Single-pass type IV membrane protein</topology>
    </subcellularLocation>
</comment>
<dbReference type="GO" id="GO:0005801">
    <property type="term" value="C:cis-Golgi network"/>
    <property type="evidence" value="ECO:0007669"/>
    <property type="project" value="InterPro"/>
</dbReference>
<name>A0A915D6E2_9BILA</name>
<keyword evidence="7" id="KW-1133">Transmembrane helix</keyword>
<keyword evidence="6" id="KW-0653">Protein transport</keyword>
<dbReference type="PANTHER" id="PTHR21094:SF2">
    <property type="entry name" value="GOLGI SNAP RECEPTOR COMPLEX MEMBER 1"/>
    <property type="match status" value="1"/>
</dbReference>
<keyword evidence="8" id="KW-0333">Golgi apparatus</keyword>
<keyword evidence="10" id="KW-1185">Reference proteome</keyword>
<dbReference type="GO" id="GO:0000139">
    <property type="term" value="C:Golgi membrane"/>
    <property type="evidence" value="ECO:0007669"/>
    <property type="project" value="UniProtKB-SubCell"/>
</dbReference>
<dbReference type="GO" id="GO:0005484">
    <property type="term" value="F:SNAP receptor activity"/>
    <property type="evidence" value="ECO:0007669"/>
    <property type="project" value="TreeGrafter"/>
</dbReference>
<comment type="similarity">
    <text evidence="2">Belongs to the GOSR1 family.</text>
</comment>
<dbReference type="GO" id="GO:0015031">
    <property type="term" value="P:protein transport"/>
    <property type="evidence" value="ECO:0007669"/>
    <property type="project" value="UniProtKB-KW"/>
</dbReference>
<evidence type="ECO:0000256" key="4">
    <source>
        <dbReference type="ARBA" id="ARBA00022448"/>
    </source>
</evidence>
<evidence type="ECO:0000256" key="8">
    <source>
        <dbReference type="ARBA" id="ARBA00023034"/>
    </source>
</evidence>
<evidence type="ECO:0000256" key="1">
    <source>
        <dbReference type="ARBA" id="ARBA00004409"/>
    </source>
</evidence>
<proteinExistence type="inferred from homology"/>
<dbReference type="PANTHER" id="PTHR21094">
    <property type="entry name" value="GOS-28 SNARE- RELATED"/>
    <property type="match status" value="1"/>
</dbReference>
<evidence type="ECO:0000256" key="9">
    <source>
        <dbReference type="ARBA" id="ARBA00023136"/>
    </source>
</evidence>
<keyword evidence="5" id="KW-0812">Transmembrane</keyword>
<dbReference type="Proteomes" id="UP000887574">
    <property type="component" value="Unplaced"/>
</dbReference>
<reference evidence="11" key="1">
    <citation type="submission" date="2022-11" db="UniProtKB">
        <authorList>
            <consortium name="WormBaseParasite"/>
        </authorList>
    </citation>
    <scope>IDENTIFICATION</scope>
</reference>